<feature type="domain" description="Ketosynthase family 3 (KS3)" evidence="9">
    <location>
        <begin position="4193"/>
        <end position="4619"/>
    </location>
</feature>
<dbReference type="Gene3D" id="6.10.140.1830">
    <property type="match status" value="1"/>
</dbReference>
<evidence type="ECO:0000313" key="12">
    <source>
        <dbReference type="Proteomes" id="UP001596540"/>
    </source>
</evidence>
<dbReference type="InterPro" id="IPR001227">
    <property type="entry name" value="Ac_transferase_dom_sf"/>
</dbReference>
<feature type="region of interest" description="N-terminal hotdog fold" evidence="6">
    <location>
        <begin position="1569"/>
        <end position="1694"/>
    </location>
</feature>
<feature type="domain" description="Ketosynthase family 3 (KS3)" evidence="9">
    <location>
        <begin position="2446"/>
        <end position="2872"/>
    </location>
</feature>
<feature type="region of interest" description="Disordered" evidence="7">
    <location>
        <begin position="636"/>
        <end position="657"/>
    </location>
</feature>
<evidence type="ECO:0000256" key="4">
    <source>
        <dbReference type="ARBA" id="ARBA00022737"/>
    </source>
</evidence>
<keyword evidence="12" id="KW-1185">Reference proteome</keyword>
<dbReference type="Gene3D" id="3.40.47.10">
    <property type="match status" value="3"/>
</dbReference>
<dbReference type="InterPro" id="IPR020807">
    <property type="entry name" value="PKS_DH"/>
</dbReference>
<dbReference type="Gene3D" id="3.40.50.720">
    <property type="entry name" value="NAD(P)-binding Rossmann-like Domain"/>
    <property type="match status" value="3"/>
</dbReference>
<feature type="domain" description="Carrier" evidence="8">
    <location>
        <begin position="2353"/>
        <end position="2428"/>
    </location>
</feature>
<keyword evidence="1" id="KW-0596">Phosphopantetheine</keyword>
<feature type="active site" description="Proton donor; for dehydratase activity" evidence="6">
    <location>
        <position position="1774"/>
    </location>
</feature>
<dbReference type="PROSITE" id="PS00012">
    <property type="entry name" value="PHOSPHOPANTETHEINE"/>
    <property type="match status" value="3"/>
</dbReference>
<dbReference type="InterPro" id="IPR055123">
    <property type="entry name" value="SpnB-like_Rossmann"/>
</dbReference>
<evidence type="ECO:0000259" key="10">
    <source>
        <dbReference type="PROSITE" id="PS52019"/>
    </source>
</evidence>
<dbReference type="PANTHER" id="PTHR43775">
    <property type="entry name" value="FATTY ACID SYNTHASE"/>
    <property type="match status" value="1"/>
</dbReference>
<sequence length="5795" mass="597619">MTRSGLIRPLPETLRERAAAHGDRTAFRDPWRSLGYAELERRTARLGGHLAGLGVCAGERAVILLGDRVETVESYLAVTRAGGVGVPVNPHSSAAELGHILADSGAVLVITDPARLEVLRRAVGDGPLPSVVLAGPPGGGPADDAAVLAGTADFERLATTDPARPAPDDLGLDAPAWLLYTSGTTGRPKGVLSTQRSCLWSVASCYAPILGLSATDRVLWPLPLFHSLAHILCVLGVTSVGATAHILPSAAAGDVLDELHRDAYTLVAGVPALYHHLLRTREQDRPDTAALRVCLSTGAVTAASLRRDFEAAFAVPLVDSYGSTETCGAITMTRPGTPAPDGSCGIPVPGLRVRLVHPDTGRDVAAGEEGEVWVAGPNLMLGYHGRADDTAAALRDGWYRTGDLARQDAAGFLAISGRLKELIIRGGENIHPAEIEDVVREVPGVADAAAAGRADETLGEVPVVYAVPEDGGTLDPEKIFAACRDRLSYFKVPEALYQVPRIPRTGSGKVVRHALADGPHTLVASARQHGAPVPAEQPPAGGDPAVAGALRRRIGGLPDAARARHLGRLVRAEVAEVLGLPGPDAVGALRSFRELGFDSATAVRLRNRLTAATGLRLPATLAFDHPTPAAVAGRLGRDLLGDPGPARRPVRTPGGPDEPIAIVGMACRYPGAVGSPEELWRLVAEGRDAVADFPGDRGWDLASLFHPDPGHPGTSYVRSGGFLDGAGEFDAGFFGISPREALAMDPQQRLLLEVAWEAVERAGIDPAALRGTATGVFAGVMFHDYASGAGRVPEGLEGYLGTGGAGSVASGRISYALGLEGPAVTVDTACSSSLVALHLAAQALRRGECAMALAGGVAVMATPEVFVEFSRQRGLAPDGRCKPFAAAADGTGWSEGAGVLLVERLSDAERLGHPVLAVLRGSAVNQDGASNGLTAPSGPAQQRVIRQALDDAGLTPADVDAVEAHGTGTTLGDPIEAQALIATYGRDRPAGRPLRLGSLKSNIGHAQAAAGVGGVIKMVQAMRHGTLPKTLHVDAPSPHVDWTAGAVELLTEAVPWPEAGRPRRAAVSSFGVSGTNAHVILEQGPGRPAEPPAPAPAASAGRPVLWPLSARDESALRARAAALLAHLEQRPEPDPADVGHALATTRTAMAHRAAVIGAGRDALAAGLRALADGTAAPGLVRATAGTGDGGSVFVFPGQGAQWVGMGAELLECSPVFADRIAECADALRPFTGWGLVDVLRGAEGAPGFDRVDVVQPATWAVMVALAEMWRSYGVEPAAVVGHSQGEIAAACVAGALSLADAARVVALRSRAIRALAGRGGMVSVALSEPDARARIAGRSGRLSLAAVNGPSSVVVSGEPAALDGLLTECERDGVRARRIPVDYASHSPQVEELRAELLDVLAPIRPRAAEVPLYSTVEGSRLDTTTMDAGYWYRNLRGTVGFEPAIRALIDEGHRHFVEVSPHPVLTASVQETAEAAGQHTGAAPDAAVDVSVLGTLRRNDGGPVRLVTALAEAHAAGLALDWDAVFAGRPGRHVDLPTYPFQRRRYWLTRSAGPAADVAAAGLRAAGHPLLGAAAPVADSGGVLLTGRIGLGSHPWLADHTVMGAVLLPGSAFVEMAIRAGDETGCDLVEELTLETPLPLPEHGALDLQVAVGAPDGTGRRPLTVHARPADAPADASWTRHATGTLFRGAAAPPGLTEWPPAGADPADLDGYYDRLAASGADYGPAFRGLRRAWRRGAEVFAEVALPDDATDTGNGAPPDSGTAFALHPALLDACLHGMDLGALDPGDEPREDPARRRLAFAWSGVALHATGVRAVRVRLAPAGPDAVAVTVADTAGAPVASVAALAVRPVGTGRPAAEPAAAPESLYRVAWRDLPTTGVPSATGRWAVCGGDPLNLAATAPGGARPDRHTDLAALRAGLDRGAPAPDVVLVSLAPEPGLPMADLPARVRALLGEQLDRLRDWLADDRLAASRLIVATRGAALGATDPDGPPDLATAPVWGLLRSAQSEHPGRCTLLDVDDHPASARLLAAAVATGEPQLALRAGRVLVPRLIRAAPQDPAAAAPPFDPEGTVLVTGGTGGLGALVARHLAARGARHLLLAGRRGPAADGAARLSAELAELGAAATVAACDVADRDALRELLAGVPAAHPLTAVVHTAGVVADGVLESLTPDRIDRVLRPKLDAALHLHELTREHDLAAFVLYSSAATTFGSPGQGNYAAANAFLDALAHHRRHAGLPAVSLAWGLWAERAGMGGRLGHADLRRMARGGTLALSEREGLALFDAAGTAGHPVLVPVRLDTAALRTGAAEPPSALLRDLAPAPARRAAANPATTDDGSLPARLAALPEADRRHELLDLVRGHAAAVLGHATPDAVTPGGSFKELGFDSLTAVELRNRLNTATGLRLSPTVTFNHPTPAAMTEHLAAQLLGPTLAPAPAARAVGADDDPIVIVGMSCRFPGGVESPEDLWRVVADGTDVVGGLPTDRGWDLDGLYDPDPGKRGHSYTRSGGFLRDVAGFDAGFFGIGPREATAMDPQQRLLLEAAWEAVERAGIDPATLRGTRTGVFAGTHGQDYGALLSADPQDLEGYLATGSAASVASGRIAYTLGLEGPAVTVDTACSASLVALHQAVQALRQDECTLALVGGVSVMSTPEGLVAFSRQRALSADGRCRAFAAGADGTGLSEGVGMLVVERLSDAERNGHAVLAVVRSTAVNQDGASNGLTAPNGGAQERVIRRALDAAGLSPAEVDAVEAHGTGTELGDPIEAEALIAAYGQDRPAGRPLYLGSVKSNIGHTQAAAGMAGVIKMVQAMRHGQLPRTLHVDAPTPHVDWSAGAVELLTEHRPWPETGRPRRVGVSSFGISGTNAHAILEQPPVNAPVAEPAATDPAAPVPWVLSGGDEAALRAQAARLLDHVRSEPEADPADVGYALATTRTAFGHRAAVVGTGRNELLAGLEALAAGAENPGILRGSALAADRGPVFVFPGQGAQWVGMGAELLDAVPVFAERIAECAAALEPFTGWGLVDVLRSAECAPGFERVDVVQPATWAVMVALAEVWRSYGVEPAAVVGHSQGEIAAACVAGALSLDDAARVVALRSRAIRALAGRGGMVSVAAAEADVRSRIAGRDGLAVAAVNGPSSVVVSGEEAALDGLLTECERDGVRARRIPVDYASHSPQVEELRAELLDVLAPIRPGTARIPVYSTAEGGWLDTATMDAGYWYRNLRGTVGFEPAVRALIDEGYRHFVEVSPHPVLTTAVQEIAETTAPAAVVGTLRRDDGGPARLAAALATAHVAGIGLDWTTVFAGRPGRRLDLPTYPFQRRRYWLDRASRPSGDITWAGLTSAGHPLLGAAVALPGSGGILLTGRLTESTLPWPAESAEPPAAAVLDLAFRAADEAGCDLVERLTVDTPLRLPESGALHLRLTVDAPGPGGRRPFTLHTRPEDAAPDAPWTRNATGDLAIASPEPVAPPADRAAWPPVGAEPVAVPAEASAVGLRAAWRHGDAVYAEVVLPEDTAAEADRFGLHPALLDAALRADGLAGAVPDSAMFAAEWSRVRLHASAAAELRVRLARVGAETLVVTAADPAGAPVLSAEAVTLRPRPSATPARRDALFRLDWVDVDTDTVAPAAPVRPWALLGADAAAEDGPLAAPAGAGAPEGRTGAFTDIDDLLRGGTSGAPLPETVIVGCPSGRAVDPAAGARVAVLRALDLLRRWPVEERLDGVRLVLVSRGAVATPGDAPADPAQAAVWGLVRSAQAEHPGRFVLADVDGSATSARALLAAVATGEPQFAVRDGSVKVPRLTRAAPAPTAPRRLDPDGTVLVTGGPGTLGGLVARHLAAAHGVRHLLLISRRGDTAPGAARLRADLAGLGAAVTIAACDVADRERLRAVLDAIPAARPLTAVVHAAGATDDGLTTDLTPERVERVLRPKADGARHLRELTRDRDLAAFVLFSSAAGTIGSAGQGNYAAANAFLDAYAGRLRAEGVPAVALAWGLWAERSELTGALGAADLARIARGGTLPLATDEALALFDAALGGTDAVLLPVRLDVAALQAAGRPVPPVLRGLLRPARRRAARAAGQAGGGKPAAERLAALPAAERRREVLELVRATAAAALGHPAPDALDADRAFRELGFDSLTAVDVRNRLRSATGLRLPTTLVFDHPTPAALADHLLAELSGAPGPDAAPEPPAARPGDAGEPIAIVGMGCRFPGGVRSPEDLWRLLAAGGDAISDFPADRGWDLDALYHPDPDHPGTSYTRSGGFLHDAAEFDADFFGINPREAAVMDPQQRLLLEVSWEALERAGIDPSGLRGGRVGVFAGSSGQDYATLAGAVPEADQGYLVTGSGAAVLSGRVSYAFGLEGPAVTVDTACSSSLVALHLACQALRQGECSLALAGGVTVTATPATFVAISRQRGLAPDGRCKAFSARADGFGMSEGAGMLVVERLSDALANGHPVLAVVRGSAVNQDGASNGLTAPNRGAQERVIRQALAAARLAPAEVDAVEAHGTGTRLGDPIEAHALMATYGQDRPAGRPLRIGSVKSNIGHTLGAAGVAGVIKTVLALGHGELPRTLYADDPSPDIDWSAGTVAPLTEAMPWPETGRARRAGVSSFGISGTNAHVVLERPPDPPADGADHGRPAGGSSAAPAVPWLLTAKSEAALRGQAARLLDHLAEHPDARPVDVGAALATTRAAFPHRAAVVATDHDAFTAGLRALVHGEPAVDVHRGTAETAGRTAFLFSGQGAQRPRMGAGLRSAHPVFAGVFDDVAARLDAELAGYVDVPLREVLAAEPGSPAAGLLDRTVYTQTALFAFETAAFRLLDHLGVRPDVLLGHSIGELAAAHAAGVLSLDDACTLVAARARLMQALPGGVMLSVRAPEAEVRPLLTGLATEAGIAAVNGPQATVLSGTAAAVERIAGVLAERGVRTRRLRVSHAFHSPLMEPMLAEFRAVAERVGYAEPRIPVVSDLTGEIADPAEITTADYWVRHVRCPVWFADGLTRLRDLGCTTLLEVGPGGALTSMAQDGLGDTTAVCVPVARKDLPEPAALAAALAALFVHGAAPDWAAFFTGHRPRPVTLPTYAFQRRRYWLDAPTPAEPPARGATVRADPAEARFWDAAEDADPAALAAALGLADGDHRELSAVLPALSALAGRRRGARRRATADSWRHRFVWRPLTAPADATPTGTWLLAVPAEQAGDPWVAAAERTLAERGARVRRIDLTADHADRRRLAPDLLRTAGGTPDLPAGDVTGVLSLLALAERPYPGHPAAPLGLALTTALVQALGDAGVDAPLWCATRTALPVSAADRPEHPLQAHVWGLGRAAALEHPQRWGGLVDLPAAPDARARAHLAAALTGPDGADQLAVRDAGLFTRRLVPAAPAAAPAHDWRPTGTVLVTGGTGALGAHVARWLAHNGAEHLVLTSRRGPAAPGAGELAAELTALGTRVTVTACDMAERAEAARVLAAIPEETPLTAVVHTAGVLDDGVLDGMTPERLAAVLRPKTEAARHLHELTRDRDLSAFVLFSAMAGAVGSAGQANYAAGNAYLDALAGWRRSRGLPATSIAWGWWDGDGMASGVDAHRMHGNGLAAMDPETAVEALRRATDGDDGCPLVADVDWTRFVPAFTAARRSPLLAGLAGTPATADTAAPAAPAPEASLRARLADCRSEAQRDRVLLETVRAHAAGILRRGSPGDVDPGRGFLDLGFDSLTAVELRNRLTAATGLRLPPTLVFDHPTPQALARHLRTELAPEPAEPDGTATEPGAAAAAPRPEDDADAIDGMDVESLLRAARTTTESRRSPEVGRP</sequence>
<evidence type="ECO:0000256" key="1">
    <source>
        <dbReference type="ARBA" id="ARBA00022450"/>
    </source>
</evidence>
<dbReference type="Pfam" id="PF22953">
    <property type="entry name" value="SpnB_Rossmann"/>
    <property type="match status" value="2"/>
</dbReference>
<dbReference type="InterPro" id="IPR057326">
    <property type="entry name" value="KR_dom"/>
</dbReference>
<dbReference type="SUPFAM" id="SSF51735">
    <property type="entry name" value="NAD(P)-binding Rossmann-fold domains"/>
    <property type="match status" value="6"/>
</dbReference>
<dbReference type="SMART" id="SM00825">
    <property type="entry name" value="PKS_KS"/>
    <property type="match status" value="3"/>
</dbReference>
<reference evidence="12" key="1">
    <citation type="journal article" date="2019" name="Int. J. Syst. Evol. Microbiol.">
        <title>The Global Catalogue of Microorganisms (GCM) 10K type strain sequencing project: providing services to taxonomists for standard genome sequencing and annotation.</title>
        <authorList>
            <consortium name="The Broad Institute Genomics Platform"/>
            <consortium name="The Broad Institute Genome Sequencing Center for Infectious Disease"/>
            <person name="Wu L."/>
            <person name="Ma J."/>
        </authorList>
    </citation>
    <scope>NUCLEOTIDE SEQUENCE [LARGE SCALE GENOMIC DNA]</scope>
    <source>
        <strain evidence="12">CGMCC 4.7382</strain>
    </source>
</reference>
<dbReference type="InterPro" id="IPR018201">
    <property type="entry name" value="Ketoacyl_synth_AS"/>
</dbReference>
<evidence type="ECO:0000259" key="8">
    <source>
        <dbReference type="PROSITE" id="PS50075"/>
    </source>
</evidence>
<dbReference type="Pfam" id="PF00109">
    <property type="entry name" value="ketoacyl-synt"/>
    <property type="match status" value="3"/>
</dbReference>
<dbReference type="Gene3D" id="3.40.366.10">
    <property type="entry name" value="Malonyl-Coenzyme A Acyl Carrier Protein, domain 2"/>
    <property type="match status" value="3"/>
</dbReference>
<dbReference type="InterPro" id="IPR009081">
    <property type="entry name" value="PP-bd_ACP"/>
</dbReference>
<dbReference type="SMART" id="SM01294">
    <property type="entry name" value="PKS_PP_betabranch"/>
    <property type="match status" value="3"/>
</dbReference>
<dbReference type="Pfam" id="PF00501">
    <property type="entry name" value="AMP-binding"/>
    <property type="match status" value="1"/>
</dbReference>
<organism evidence="11 12">
    <name type="scientific">Marinactinospora rubrisoli</name>
    <dbReference type="NCBI Taxonomy" id="2715399"/>
    <lineage>
        <taxon>Bacteria</taxon>
        <taxon>Bacillati</taxon>
        <taxon>Actinomycetota</taxon>
        <taxon>Actinomycetes</taxon>
        <taxon>Streptosporangiales</taxon>
        <taxon>Nocardiopsidaceae</taxon>
        <taxon>Marinactinospora</taxon>
    </lineage>
</organism>
<dbReference type="SMART" id="SM00822">
    <property type="entry name" value="PKS_KR"/>
    <property type="match status" value="3"/>
</dbReference>
<dbReference type="CDD" id="cd08952">
    <property type="entry name" value="KR_1_SDR_x"/>
    <property type="match status" value="1"/>
</dbReference>
<dbReference type="PANTHER" id="PTHR43775:SF51">
    <property type="entry name" value="INACTIVE PHENOLPHTHIOCEROL SYNTHESIS POLYKETIDE SYNTHASE TYPE I PKS1-RELATED"/>
    <property type="match status" value="1"/>
</dbReference>
<feature type="active site" description="Proton acceptor; for dehydratase activity" evidence="6">
    <location>
        <position position="3344"/>
    </location>
</feature>
<dbReference type="RefSeq" id="WP_379869053.1">
    <property type="nucleotide sequence ID" value="NZ_JBHTBH010000002.1"/>
</dbReference>
<dbReference type="InterPro" id="IPR016036">
    <property type="entry name" value="Malonyl_transacylase_ACP-bd"/>
</dbReference>
<dbReference type="SUPFAM" id="SSF55048">
    <property type="entry name" value="Probable ACP-binding domain of malonyl-CoA ACP transacylase"/>
    <property type="match status" value="3"/>
</dbReference>
<gene>
    <name evidence="11" type="ORF">ACFQRF_04345</name>
</gene>
<dbReference type="PROSITE" id="PS52019">
    <property type="entry name" value="PKS_MFAS_DH"/>
    <property type="match status" value="2"/>
</dbReference>
<dbReference type="Gene3D" id="3.30.70.3290">
    <property type="match status" value="3"/>
</dbReference>
<evidence type="ECO:0000256" key="3">
    <source>
        <dbReference type="ARBA" id="ARBA00022679"/>
    </source>
</evidence>
<accession>A0ABW2KCH3</accession>
<feature type="active site" description="Proton donor; for dehydratase activity" evidence="6">
    <location>
        <position position="3528"/>
    </location>
</feature>
<feature type="compositionally biased region" description="Basic and acidic residues" evidence="7">
    <location>
        <begin position="5784"/>
        <end position="5795"/>
    </location>
</feature>
<dbReference type="InterPro" id="IPR006162">
    <property type="entry name" value="Ppantetheine_attach_site"/>
</dbReference>
<proteinExistence type="predicted"/>
<feature type="active site" description="Proton acceptor; for dehydratase activity" evidence="6">
    <location>
        <position position="1601"/>
    </location>
</feature>
<dbReference type="InterPro" id="IPR042099">
    <property type="entry name" value="ANL_N_sf"/>
</dbReference>
<feature type="compositionally biased region" description="Basic and acidic residues" evidence="7">
    <location>
        <begin position="4618"/>
        <end position="4632"/>
    </location>
</feature>
<keyword evidence="2" id="KW-0597">Phosphoprotein</keyword>
<dbReference type="InterPro" id="IPR014043">
    <property type="entry name" value="Acyl_transferase_dom"/>
</dbReference>
<dbReference type="Gene3D" id="3.30.300.30">
    <property type="match status" value="1"/>
</dbReference>
<keyword evidence="3" id="KW-0808">Transferase</keyword>
<dbReference type="CDD" id="cd08956">
    <property type="entry name" value="KR_3_FAS_SDR_x"/>
    <property type="match status" value="2"/>
</dbReference>
<feature type="domain" description="Carrier" evidence="8">
    <location>
        <begin position="564"/>
        <end position="639"/>
    </location>
</feature>
<dbReference type="InterPro" id="IPR016039">
    <property type="entry name" value="Thiolase-like"/>
</dbReference>
<dbReference type="PROSITE" id="PS00455">
    <property type="entry name" value="AMP_BINDING"/>
    <property type="match status" value="1"/>
</dbReference>
<feature type="region of interest" description="Disordered" evidence="7">
    <location>
        <begin position="4618"/>
        <end position="4639"/>
    </location>
</feature>
<dbReference type="SMART" id="SM00823">
    <property type="entry name" value="PKS_PP"/>
    <property type="match status" value="4"/>
</dbReference>
<dbReference type="Pfam" id="PF16197">
    <property type="entry name" value="KAsynt_C_assoc"/>
    <property type="match status" value="3"/>
</dbReference>
<feature type="compositionally biased region" description="Acidic residues" evidence="7">
    <location>
        <begin position="5763"/>
        <end position="5772"/>
    </location>
</feature>
<feature type="compositionally biased region" description="Low complexity" evidence="7">
    <location>
        <begin position="5745"/>
        <end position="5759"/>
    </location>
</feature>
<dbReference type="InterPro" id="IPR036736">
    <property type="entry name" value="ACP-like_sf"/>
</dbReference>
<evidence type="ECO:0000256" key="2">
    <source>
        <dbReference type="ARBA" id="ARBA00022553"/>
    </source>
</evidence>
<dbReference type="InterPro" id="IPR049552">
    <property type="entry name" value="PKS_DH_N"/>
</dbReference>
<dbReference type="Pfam" id="PF14765">
    <property type="entry name" value="PS-DH"/>
    <property type="match status" value="2"/>
</dbReference>
<feature type="region of interest" description="C-terminal hotdog fold" evidence="6">
    <location>
        <begin position="1705"/>
        <end position="1858"/>
    </location>
</feature>
<dbReference type="InterPro" id="IPR014031">
    <property type="entry name" value="Ketoacyl_synth_C"/>
</dbReference>
<dbReference type="InterPro" id="IPR025110">
    <property type="entry name" value="AMP-bd_C"/>
</dbReference>
<dbReference type="EMBL" id="JBHTBH010000002">
    <property type="protein sequence ID" value="MFC7326963.1"/>
    <property type="molecule type" value="Genomic_DNA"/>
</dbReference>
<feature type="region of interest" description="C-terminal hotdog fold" evidence="6">
    <location>
        <begin position="3466"/>
        <end position="3604"/>
    </location>
</feature>
<dbReference type="CDD" id="cd00833">
    <property type="entry name" value="PKS"/>
    <property type="match status" value="3"/>
</dbReference>
<feature type="region of interest" description="Disordered" evidence="7">
    <location>
        <begin position="5740"/>
        <end position="5795"/>
    </location>
</feature>
<evidence type="ECO:0000313" key="11">
    <source>
        <dbReference type="EMBL" id="MFC7326963.1"/>
    </source>
</evidence>
<dbReference type="InterPro" id="IPR032821">
    <property type="entry name" value="PKS_assoc"/>
</dbReference>
<dbReference type="Pfam" id="PF13193">
    <property type="entry name" value="AMP-binding_C"/>
    <property type="match status" value="1"/>
</dbReference>
<dbReference type="InterPro" id="IPR013968">
    <property type="entry name" value="PKS_KR"/>
</dbReference>
<comment type="caution">
    <text evidence="11">The sequence shown here is derived from an EMBL/GenBank/DDBJ whole genome shotgun (WGS) entry which is preliminary data.</text>
</comment>
<dbReference type="InterPro" id="IPR042104">
    <property type="entry name" value="PKS_dehydratase_sf"/>
</dbReference>
<evidence type="ECO:0000259" key="9">
    <source>
        <dbReference type="PROSITE" id="PS52004"/>
    </source>
</evidence>
<dbReference type="InterPro" id="IPR041618">
    <property type="entry name" value="PKS_DE"/>
</dbReference>
<dbReference type="InterPro" id="IPR020845">
    <property type="entry name" value="AMP-binding_CS"/>
</dbReference>
<dbReference type="SMART" id="SM00826">
    <property type="entry name" value="PKS_DH"/>
    <property type="match status" value="2"/>
</dbReference>
<dbReference type="Pfam" id="PF18369">
    <property type="entry name" value="PKS_DE"/>
    <property type="match status" value="1"/>
</dbReference>
<dbReference type="InterPro" id="IPR000873">
    <property type="entry name" value="AMP-dep_synth/lig_dom"/>
</dbReference>
<dbReference type="InterPro" id="IPR049551">
    <property type="entry name" value="PKS_DH_C"/>
</dbReference>
<evidence type="ECO:0000256" key="6">
    <source>
        <dbReference type="PROSITE-ProRule" id="PRU01363"/>
    </source>
</evidence>
<dbReference type="PROSITE" id="PS00606">
    <property type="entry name" value="KS3_1"/>
    <property type="match status" value="3"/>
</dbReference>
<dbReference type="InterPro" id="IPR045851">
    <property type="entry name" value="AMP-bd_C_sf"/>
</dbReference>
<dbReference type="InterPro" id="IPR020841">
    <property type="entry name" value="PKS_Beta-ketoAc_synthase_dom"/>
</dbReference>
<feature type="domain" description="PKS/mFAS DH" evidence="10">
    <location>
        <begin position="3303"/>
        <end position="3604"/>
    </location>
</feature>
<dbReference type="InterPro" id="IPR049900">
    <property type="entry name" value="PKS_mFAS_DH"/>
</dbReference>
<keyword evidence="4" id="KW-0677">Repeat</keyword>
<name>A0ABW2KCH3_9ACTN</name>
<dbReference type="InterPro" id="IPR050091">
    <property type="entry name" value="PKS_NRPS_Biosynth_Enz"/>
</dbReference>
<dbReference type="Proteomes" id="UP001596540">
    <property type="component" value="Unassembled WGS sequence"/>
</dbReference>
<dbReference type="InterPro" id="IPR036291">
    <property type="entry name" value="NAD(P)-bd_dom_sf"/>
</dbReference>
<dbReference type="SMART" id="SM00827">
    <property type="entry name" value="PKS_AT"/>
    <property type="match status" value="3"/>
</dbReference>
<dbReference type="Gene3D" id="1.10.1200.10">
    <property type="entry name" value="ACP-like"/>
    <property type="match status" value="4"/>
</dbReference>
<feature type="domain" description="Carrier" evidence="8">
    <location>
        <begin position="4097"/>
        <end position="4172"/>
    </location>
</feature>
<dbReference type="NCBIfam" id="NF045894">
    <property type="entry name" value="PKS_plus_SDR"/>
    <property type="match status" value="1"/>
</dbReference>
<dbReference type="Gene3D" id="3.10.129.110">
    <property type="entry name" value="Polyketide synthase dehydratase"/>
    <property type="match status" value="2"/>
</dbReference>
<dbReference type="Pfam" id="PF00550">
    <property type="entry name" value="PP-binding"/>
    <property type="match status" value="4"/>
</dbReference>
<dbReference type="PROSITE" id="PS50075">
    <property type="entry name" value="CARRIER"/>
    <property type="match status" value="4"/>
</dbReference>
<dbReference type="SUPFAM" id="SSF52151">
    <property type="entry name" value="FabD/lysophospholipase-like"/>
    <property type="match status" value="3"/>
</dbReference>
<feature type="region of interest" description="N-terminal hotdog fold" evidence="6">
    <location>
        <begin position="3303"/>
        <end position="3449"/>
    </location>
</feature>
<dbReference type="InterPro" id="IPR016035">
    <property type="entry name" value="Acyl_Trfase/lysoPLipase"/>
</dbReference>
<dbReference type="Gene3D" id="3.40.50.12780">
    <property type="entry name" value="N-terminal domain of ligase-like"/>
    <property type="match status" value="1"/>
</dbReference>
<dbReference type="SUPFAM" id="SSF53901">
    <property type="entry name" value="Thiolase-like"/>
    <property type="match status" value="3"/>
</dbReference>
<evidence type="ECO:0000256" key="7">
    <source>
        <dbReference type="SAM" id="MobiDB-lite"/>
    </source>
</evidence>
<dbReference type="SUPFAM" id="SSF56801">
    <property type="entry name" value="Acetyl-CoA synthetase-like"/>
    <property type="match status" value="1"/>
</dbReference>
<evidence type="ECO:0000256" key="5">
    <source>
        <dbReference type="ARBA" id="ARBA00023315"/>
    </source>
</evidence>
<dbReference type="InterPro" id="IPR020806">
    <property type="entry name" value="PKS_PP-bd"/>
</dbReference>
<dbReference type="SUPFAM" id="SSF47336">
    <property type="entry name" value="ACP-like"/>
    <property type="match status" value="4"/>
</dbReference>
<dbReference type="Pfam" id="PF21089">
    <property type="entry name" value="PKS_DH_N"/>
    <property type="match status" value="2"/>
</dbReference>
<dbReference type="Pfam" id="PF08659">
    <property type="entry name" value="KR"/>
    <property type="match status" value="3"/>
</dbReference>
<protein>
    <submittedName>
        <fullName evidence="11">Type I polyketide synthase</fullName>
    </submittedName>
</protein>
<dbReference type="InterPro" id="IPR014030">
    <property type="entry name" value="Ketoacyl_synth_N"/>
</dbReference>
<feature type="domain" description="Ketosynthase family 3 (KS3)" evidence="9">
    <location>
        <begin position="657"/>
        <end position="1083"/>
    </location>
</feature>
<feature type="domain" description="PKS/mFAS DH" evidence="10">
    <location>
        <begin position="1569"/>
        <end position="1858"/>
    </location>
</feature>
<feature type="domain" description="Carrier" evidence="8">
    <location>
        <begin position="5660"/>
        <end position="5738"/>
    </location>
</feature>
<dbReference type="Pfam" id="PF02801">
    <property type="entry name" value="Ketoacyl-synt_C"/>
    <property type="match status" value="3"/>
</dbReference>
<keyword evidence="5" id="KW-0012">Acyltransferase</keyword>
<dbReference type="Pfam" id="PF00698">
    <property type="entry name" value="Acyl_transf_1"/>
    <property type="match status" value="3"/>
</dbReference>
<dbReference type="PROSITE" id="PS52004">
    <property type="entry name" value="KS3_2"/>
    <property type="match status" value="3"/>
</dbReference>